<dbReference type="AlphaFoldDB" id="A0A166Y8P8"/>
<evidence type="ECO:0008006" key="4">
    <source>
        <dbReference type="Google" id="ProtNLM"/>
    </source>
</evidence>
<protein>
    <recommendedName>
        <fullName evidence="4">DUF2846 domain-containing protein</fullName>
    </recommendedName>
</protein>
<dbReference type="OrthoDB" id="6296193at2"/>
<dbReference type="Proteomes" id="UP000076587">
    <property type="component" value="Unassembled WGS sequence"/>
</dbReference>
<dbReference type="PROSITE" id="PS51257">
    <property type="entry name" value="PROKAR_LIPOPROTEIN"/>
    <property type="match status" value="1"/>
</dbReference>
<keyword evidence="1" id="KW-0732">Signal</keyword>
<dbReference type="RefSeq" id="WP_063371369.1">
    <property type="nucleotide sequence ID" value="NZ_AUXT01000214.1"/>
</dbReference>
<comment type="caution">
    <text evidence="2">The sequence shown here is derived from an EMBL/GenBank/DDBJ whole genome shotgun (WGS) entry which is preliminary data.</text>
</comment>
<dbReference type="PATRIC" id="fig|1365253.3.peg.4836"/>
<reference evidence="2 3" key="1">
    <citation type="submission" date="2013-07" db="EMBL/GenBank/DDBJ databases">
        <title>Comparative Genomic and Metabolomic Analysis of Twelve Strains of Pseudoalteromonas luteoviolacea.</title>
        <authorList>
            <person name="Vynne N.G."/>
            <person name="Mansson M."/>
            <person name="Gram L."/>
        </authorList>
    </citation>
    <scope>NUCLEOTIDE SEQUENCE [LARGE SCALE GENOMIC DNA]</scope>
    <source>
        <strain evidence="2 3">NCIMB 1942</strain>
    </source>
</reference>
<evidence type="ECO:0000313" key="3">
    <source>
        <dbReference type="Proteomes" id="UP000076587"/>
    </source>
</evidence>
<sequence length="173" mass="19342">MSRFLIVILSLILTACAQTYDPTQPLKEDTGLVVAKFRMSGIHSANFLTRNTNRILDNYSFAMKGSEKLFVFPMSAGTHSLDQVLYMQGSGLVDPDLDCLGTFTIEPGTVNYIGDVYFDVGGYNNYIIFSTHNSSILVKDERVQTYKEFENRYPNVAKKLTRNESIIGPAACE</sequence>
<evidence type="ECO:0000313" key="2">
    <source>
        <dbReference type="EMBL" id="KZN41561.1"/>
    </source>
</evidence>
<gene>
    <name evidence="2" type="ORF">N482_19995</name>
</gene>
<feature type="signal peptide" evidence="1">
    <location>
        <begin position="1"/>
        <end position="17"/>
    </location>
</feature>
<feature type="chain" id="PRO_5007882712" description="DUF2846 domain-containing protein" evidence="1">
    <location>
        <begin position="18"/>
        <end position="173"/>
    </location>
</feature>
<accession>A0A166Y8P8</accession>
<evidence type="ECO:0000256" key="1">
    <source>
        <dbReference type="SAM" id="SignalP"/>
    </source>
</evidence>
<proteinExistence type="predicted"/>
<name>A0A166Y8P8_9GAMM</name>
<dbReference type="EMBL" id="AUXT01000214">
    <property type="protein sequence ID" value="KZN41561.1"/>
    <property type="molecule type" value="Genomic_DNA"/>
</dbReference>
<organism evidence="2 3">
    <name type="scientific">Pseudoalteromonas luteoviolacea NCIMB 1942</name>
    <dbReference type="NCBI Taxonomy" id="1365253"/>
    <lineage>
        <taxon>Bacteria</taxon>
        <taxon>Pseudomonadati</taxon>
        <taxon>Pseudomonadota</taxon>
        <taxon>Gammaproteobacteria</taxon>
        <taxon>Alteromonadales</taxon>
        <taxon>Pseudoalteromonadaceae</taxon>
        <taxon>Pseudoalteromonas</taxon>
    </lineage>
</organism>